<comment type="catalytic activity">
    <reaction evidence="7">
        <text>(6S)-5,6,7,8-tetrahydrofolate + NADP(+) = 7,8-dihydrofolate + NADPH + H(+)</text>
        <dbReference type="Rhea" id="RHEA:15009"/>
        <dbReference type="ChEBI" id="CHEBI:15378"/>
        <dbReference type="ChEBI" id="CHEBI:57451"/>
        <dbReference type="ChEBI" id="CHEBI:57453"/>
        <dbReference type="ChEBI" id="CHEBI:57783"/>
        <dbReference type="ChEBI" id="CHEBI:58349"/>
        <dbReference type="EC" id="1.5.1.3"/>
    </reaction>
</comment>
<comment type="caution">
    <text evidence="9">The sequence shown here is derived from an EMBL/GenBank/DDBJ whole genome shotgun (WGS) entry which is preliminary data.</text>
</comment>
<comment type="function">
    <text evidence="7">Key enzyme in folate metabolism. Catalyzes an essential reaction for de novo glycine and purine synthesis, and for DNA precursor synthesis.</text>
</comment>
<dbReference type="AlphaFoldDB" id="A0A926NFP7"/>
<dbReference type="RefSeq" id="WP_191142095.1">
    <property type="nucleotide sequence ID" value="NZ_JACXAH010000013.1"/>
</dbReference>
<dbReference type="Gene3D" id="3.40.430.10">
    <property type="entry name" value="Dihydrofolate Reductase, subunit A"/>
    <property type="match status" value="1"/>
</dbReference>
<evidence type="ECO:0000256" key="6">
    <source>
        <dbReference type="ARBA" id="ARBA00023002"/>
    </source>
</evidence>
<protein>
    <recommendedName>
        <fullName evidence="3 7">Dihydrofolate reductase</fullName>
        <ecNumber evidence="3 7">1.5.1.3</ecNumber>
    </recommendedName>
</protein>
<evidence type="ECO:0000256" key="4">
    <source>
        <dbReference type="ARBA" id="ARBA00022563"/>
    </source>
</evidence>
<accession>A0A926NFP7</accession>
<sequence length="167" mass="19243">MFEIIVAKDRNGVIGKDGDMPWGRSLPADLQHFKKLTVGKTVIMGHNTARSIIQSLGKLLPDRNNIILSRQKDLHFSYPNSDTMTFDEVLQMKLKEPAFVIGGEQIYQLFAPHVTKAYITEIDYDFDGDTYFPNLPGDWKQVSSTTHKKDEKNKYDCTFYEYEKRSV</sequence>
<dbReference type="InterPro" id="IPR024072">
    <property type="entry name" value="DHFR-like_dom_sf"/>
</dbReference>
<comment type="pathway">
    <text evidence="1 7">Cofactor biosynthesis; tetrahydrofolate biosynthesis; 5,6,7,8-tetrahydrofolate from 7,8-dihydrofolate: step 1/1.</text>
</comment>
<dbReference type="InterPro" id="IPR012259">
    <property type="entry name" value="DHFR"/>
</dbReference>
<dbReference type="GO" id="GO:0005829">
    <property type="term" value="C:cytosol"/>
    <property type="evidence" value="ECO:0007669"/>
    <property type="project" value="TreeGrafter"/>
</dbReference>
<dbReference type="GO" id="GO:0050661">
    <property type="term" value="F:NADP binding"/>
    <property type="evidence" value="ECO:0007669"/>
    <property type="project" value="InterPro"/>
</dbReference>
<dbReference type="EC" id="1.5.1.3" evidence="3 7"/>
<dbReference type="PRINTS" id="PR00070">
    <property type="entry name" value="DHFR"/>
</dbReference>
<dbReference type="PROSITE" id="PS51330">
    <property type="entry name" value="DHFR_2"/>
    <property type="match status" value="1"/>
</dbReference>
<dbReference type="GO" id="GO:0046452">
    <property type="term" value="P:dihydrofolate metabolic process"/>
    <property type="evidence" value="ECO:0007669"/>
    <property type="project" value="TreeGrafter"/>
</dbReference>
<feature type="domain" description="DHFR" evidence="8">
    <location>
        <begin position="1"/>
        <end position="164"/>
    </location>
</feature>
<proteinExistence type="inferred from homology"/>
<reference evidence="9" key="1">
    <citation type="submission" date="2020-09" db="EMBL/GenBank/DDBJ databases">
        <title>A novel bacterium of genus Hazenella, isolated from South China Sea.</title>
        <authorList>
            <person name="Huang H."/>
            <person name="Mo K."/>
            <person name="Hu Y."/>
        </authorList>
    </citation>
    <scope>NUCLEOTIDE SEQUENCE</scope>
    <source>
        <strain evidence="9">IB182357</strain>
    </source>
</reference>
<keyword evidence="5 7" id="KW-0521">NADP</keyword>
<keyword evidence="10" id="KW-1185">Reference proteome</keyword>
<keyword evidence="6 7" id="KW-0560">Oxidoreductase</keyword>
<gene>
    <name evidence="9" type="ORF">IC620_10060</name>
</gene>
<name>A0A926NFP7_9BACL</name>
<dbReference type="PANTHER" id="PTHR48069">
    <property type="entry name" value="DIHYDROFOLATE REDUCTASE"/>
    <property type="match status" value="1"/>
</dbReference>
<dbReference type="Pfam" id="PF00186">
    <property type="entry name" value="DHFR_1"/>
    <property type="match status" value="1"/>
</dbReference>
<evidence type="ECO:0000259" key="8">
    <source>
        <dbReference type="PROSITE" id="PS51330"/>
    </source>
</evidence>
<dbReference type="PIRSF" id="PIRSF000194">
    <property type="entry name" value="DHFR"/>
    <property type="match status" value="1"/>
</dbReference>
<dbReference type="GO" id="GO:0004146">
    <property type="term" value="F:dihydrofolate reductase activity"/>
    <property type="evidence" value="ECO:0007669"/>
    <property type="project" value="UniProtKB-EC"/>
</dbReference>
<comment type="similarity">
    <text evidence="2 7">Belongs to the dihydrofolate reductase family.</text>
</comment>
<dbReference type="SUPFAM" id="SSF53597">
    <property type="entry name" value="Dihydrofolate reductase-like"/>
    <property type="match status" value="1"/>
</dbReference>
<dbReference type="PANTHER" id="PTHR48069:SF3">
    <property type="entry name" value="DIHYDROFOLATE REDUCTASE"/>
    <property type="match status" value="1"/>
</dbReference>
<dbReference type="GO" id="GO:0046654">
    <property type="term" value="P:tetrahydrofolate biosynthetic process"/>
    <property type="evidence" value="ECO:0007669"/>
    <property type="project" value="InterPro"/>
</dbReference>
<evidence type="ECO:0000256" key="2">
    <source>
        <dbReference type="ARBA" id="ARBA00009539"/>
    </source>
</evidence>
<organism evidence="9 10">
    <name type="scientific">Polycladospora coralii</name>
    <dbReference type="NCBI Taxonomy" id="2771432"/>
    <lineage>
        <taxon>Bacteria</taxon>
        <taxon>Bacillati</taxon>
        <taxon>Bacillota</taxon>
        <taxon>Bacilli</taxon>
        <taxon>Bacillales</taxon>
        <taxon>Thermoactinomycetaceae</taxon>
        <taxon>Polycladospora</taxon>
    </lineage>
</organism>
<keyword evidence="4 7" id="KW-0554">One-carbon metabolism</keyword>
<evidence type="ECO:0000256" key="1">
    <source>
        <dbReference type="ARBA" id="ARBA00004903"/>
    </source>
</evidence>
<dbReference type="CDD" id="cd00209">
    <property type="entry name" value="DHFR"/>
    <property type="match status" value="1"/>
</dbReference>
<evidence type="ECO:0000256" key="7">
    <source>
        <dbReference type="PIRNR" id="PIRNR000194"/>
    </source>
</evidence>
<dbReference type="Proteomes" id="UP000661691">
    <property type="component" value="Unassembled WGS sequence"/>
</dbReference>
<dbReference type="GO" id="GO:0046655">
    <property type="term" value="P:folic acid metabolic process"/>
    <property type="evidence" value="ECO:0007669"/>
    <property type="project" value="TreeGrafter"/>
</dbReference>
<evidence type="ECO:0000256" key="3">
    <source>
        <dbReference type="ARBA" id="ARBA00012856"/>
    </source>
</evidence>
<dbReference type="EMBL" id="JACXAH010000013">
    <property type="protein sequence ID" value="MBD1372699.1"/>
    <property type="molecule type" value="Genomic_DNA"/>
</dbReference>
<dbReference type="GO" id="GO:0006730">
    <property type="term" value="P:one-carbon metabolic process"/>
    <property type="evidence" value="ECO:0007669"/>
    <property type="project" value="UniProtKB-KW"/>
</dbReference>
<evidence type="ECO:0000313" key="9">
    <source>
        <dbReference type="EMBL" id="MBD1372699.1"/>
    </source>
</evidence>
<evidence type="ECO:0000313" key="10">
    <source>
        <dbReference type="Proteomes" id="UP000661691"/>
    </source>
</evidence>
<dbReference type="InterPro" id="IPR001796">
    <property type="entry name" value="DHFR_dom"/>
</dbReference>
<evidence type="ECO:0000256" key="5">
    <source>
        <dbReference type="ARBA" id="ARBA00022857"/>
    </source>
</evidence>